<comment type="caution">
    <text evidence="2">The sequence shown here is derived from an EMBL/GenBank/DDBJ whole genome shotgun (WGS) entry which is preliminary data.</text>
</comment>
<dbReference type="InterPro" id="IPR027417">
    <property type="entry name" value="P-loop_NTPase"/>
</dbReference>
<accession>A0A356LJA3</accession>
<feature type="coiled-coil region" evidence="1">
    <location>
        <begin position="431"/>
        <end position="499"/>
    </location>
</feature>
<evidence type="ECO:0000256" key="1">
    <source>
        <dbReference type="SAM" id="Coils"/>
    </source>
</evidence>
<evidence type="ECO:0000313" key="2">
    <source>
        <dbReference type="EMBL" id="HBP30939.1"/>
    </source>
</evidence>
<dbReference type="SUPFAM" id="SSF52540">
    <property type="entry name" value="P-loop containing nucleoside triphosphate hydrolases"/>
    <property type="match status" value="1"/>
</dbReference>
<dbReference type="Proteomes" id="UP000264036">
    <property type="component" value="Unassembled WGS sequence"/>
</dbReference>
<organism evidence="2 3">
    <name type="scientific">Advenella kashmirensis</name>
    <dbReference type="NCBI Taxonomy" id="310575"/>
    <lineage>
        <taxon>Bacteria</taxon>
        <taxon>Pseudomonadati</taxon>
        <taxon>Pseudomonadota</taxon>
        <taxon>Betaproteobacteria</taxon>
        <taxon>Burkholderiales</taxon>
        <taxon>Alcaligenaceae</taxon>
    </lineage>
</organism>
<reference evidence="2 3" key="1">
    <citation type="journal article" date="2018" name="Nat. Biotechnol.">
        <title>A standardized bacterial taxonomy based on genome phylogeny substantially revises the tree of life.</title>
        <authorList>
            <person name="Parks D.H."/>
            <person name="Chuvochina M."/>
            <person name="Waite D.W."/>
            <person name="Rinke C."/>
            <person name="Skarshewski A."/>
            <person name="Chaumeil P.A."/>
            <person name="Hugenholtz P."/>
        </authorList>
    </citation>
    <scope>NUCLEOTIDE SEQUENCE [LARGE SCALE GENOMIC DNA]</scope>
    <source>
        <strain evidence="2">UBA10707</strain>
    </source>
</reference>
<sequence length="639" mass="72591">MTLFEPTLRVNRLVVFQNNHIAFDCLFHAGVNVIRGRNSSGKTTVMDLLAFSLGAEHIRWKPEALRCTATFVEVQLNGALACLRREISTVLQRPISIFWGAFEDSLDAGPQQWELYPFKRSAHMISFSQALFDALNMPQAQGDGASNLTMHQLLRVIYADQPSLHSPIFRLDYFDSPLTREMVGGYLSGVYDDTLYTSQLRLRELAAHISRQETELRSIFKVLSRSGKQLDLGSLDLKINELEAERSNLLASLIKLKETEAVPHKEANKANSSTESLRQKLNKVRRAASTAKDRLDSLVLDITDSRLFVHELESRLRSLDESKETRTYFGNLQFRFCPSCLSELTEARADSEHCHLCTSPVSEGRGDIQILRMRNELNIQLKESIGLIELREIETSKLRVQIPGLLSELRRLEQDYSAVADSWSSGREIAIEDAARKLGALDQEISQENEQKKIASIIADLQKLRDDMTAESSRLEERIESLEQQQAERKIEVAEAVNATMIRLLKLDLPLQPEFVNANNANFDFIDNSVYVNGSRNFSESSTVVLRHVFHLALLSASVTKKFMRFPRFLMLDGIDDGGMEKERSHCLQEIIVNECNTYNVDYQVIFATSEINPKIEDTNLVVARFFTPVDRSLNIREI</sequence>
<protein>
    <submittedName>
        <fullName evidence="2">AAA family ATPase</fullName>
    </submittedName>
</protein>
<dbReference type="AlphaFoldDB" id="A0A356LJA3"/>
<dbReference type="Gene3D" id="3.40.50.300">
    <property type="entry name" value="P-loop containing nucleotide triphosphate hydrolases"/>
    <property type="match status" value="1"/>
</dbReference>
<dbReference type="EMBL" id="DOEK01000033">
    <property type="protein sequence ID" value="HBP30939.1"/>
    <property type="molecule type" value="Genomic_DNA"/>
</dbReference>
<keyword evidence="1" id="KW-0175">Coiled coil</keyword>
<name>A0A356LJA3_9BURK</name>
<feature type="coiled-coil region" evidence="1">
    <location>
        <begin position="232"/>
        <end position="294"/>
    </location>
</feature>
<gene>
    <name evidence="2" type="ORF">DD666_16165</name>
</gene>
<evidence type="ECO:0000313" key="3">
    <source>
        <dbReference type="Proteomes" id="UP000264036"/>
    </source>
</evidence>
<proteinExistence type="predicted"/>